<comment type="caution">
    <text evidence="1">The sequence shown here is derived from an EMBL/GenBank/DDBJ whole genome shotgun (WGS) entry which is preliminary data.</text>
</comment>
<organism evidence="1 2">
    <name type="scientific">Paenibacillus glycinis</name>
    <dbReference type="NCBI Taxonomy" id="2697035"/>
    <lineage>
        <taxon>Bacteria</taxon>
        <taxon>Bacillati</taxon>
        <taxon>Bacillota</taxon>
        <taxon>Bacilli</taxon>
        <taxon>Bacillales</taxon>
        <taxon>Paenibacillaceae</taxon>
        <taxon>Paenibacillus</taxon>
    </lineage>
</organism>
<dbReference type="EMBL" id="JAAAMV010000005">
    <property type="protein sequence ID" value="NBD24312.1"/>
    <property type="molecule type" value="Genomic_DNA"/>
</dbReference>
<evidence type="ECO:0000313" key="2">
    <source>
        <dbReference type="Proteomes" id="UP000665561"/>
    </source>
</evidence>
<dbReference type="Proteomes" id="UP000665561">
    <property type="component" value="Unassembled WGS sequence"/>
</dbReference>
<evidence type="ECO:0000313" key="1">
    <source>
        <dbReference type="EMBL" id="NBD24312.1"/>
    </source>
</evidence>
<reference evidence="1 2" key="1">
    <citation type="submission" date="2020-01" db="EMBL/GenBank/DDBJ databases">
        <title>Paenibacillus soybeanensis sp. nov. isolated from the nodules of soybean (Glycine max(L.) Merr).</title>
        <authorList>
            <person name="Wang H."/>
        </authorList>
    </citation>
    <scope>NUCLEOTIDE SEQUENCE [LARGE SCALE GENOMIC DNA]</scope>
    <source>
        <strain evidence="1 2">T1</strain>
    </source>
</reference>
<gene>
    <name evidence="1" type="ORF">GT019_10560</name>
</gene>
<keyword evidence="2" id="KW-1185">Reference proteome</keyword>
<sequence>MIVFLSCGVVTGFHETLTPEDEAIVNYPDEWVWLKEVPDDFRSYPADKILMFNSRQGLYLVNRPLEPTSPRSSPEQELVEQLKLDNVNLNSRLSDIELVLADILVLGGE</sequence>
<protein>
    <submittedName>
        <fullName evidence="1">Uncharacterized protein</fullName>
    </submittedName>
</protein>
<dbReference type="RefSeq" id="WP_161743107.1">
    <property type="nucleotide sequence ID" value="NZ_JAAAMV010000005.1"/>
</dbReference>
<proteinExistence type="predicted"/>
<name>A0ABW9XPK9_9BACL</name>
<accession>A0ABW9XPK9</accession>